<dbReference type="InterPro" id="IPR051223">
    <property type="entry name" value="Polycystin"/>
</dbReference>
<evidence type="ECO:0000256" key="2">
    <source>
        <dbReference type="ARBA" id="ARBA00022692"/>
    </source>
</evidence>
<feature type="transmembrane region" description="Helical" evidence="6">
    <location>
        <begin position="237"/>
        <end position="255"/>
    </location>
</feature>
<gene>
    <name evidence="8" type="ORF">EVOR1521_LOCUS25565</name>
</gene>
<dbReference type="Proteomes" id="UP001178507">
    <property type="component" value="Unassembled WGS sequence"/>
</dbReference>
<keyword evidence="9" id="KW-1185">Reference proteome</keyword>
<comment type="subcellular location">
    <subcellularLocation>
        <location evidence="1">Membrane</location>
        <topology evidence="1">Multi-pass membrane protein</topology>
    </subcellularLocation>
</comment>
<feature type="transmembrane region" description="Helical" evidence="6">
    <location>
        <begin position="479"/>
        <end position="501"/>
    </location>
</feature>
<keyword evidence="3 6" id="KW-1133">Transmembrane helix</keyword>
<evidence type="ECO:0000256" key="6">
    <source>
        <dbReference type="SAM" id="Phobius"/>
    </source>
</evidence>
<evidence type="ECO:0000256" key="4">
    <source>
        <dbReference type="ARBA" id="ARBA00023136"/>
    </source>
</evidence>
<evidence type="ECO:0000259" key="7">
    <source>
        <dbReference type="Pfam" id="PF08016"/>
    </source>
</evidence>
<name>A0AA36JBS0_9DINO</name>
<dbReference type="PANTHER" id="PTHR10877:SF183">
    <property type="entry name" value="AT14535P-RELATED"/>
    <property type="match status" value="1"/>
</dbReference>
<organism evidence="8 9">
    <name type="scientific">Effrenium voratum</name>
    <dbReference type="NCBI Taxonomy" id="2562239"/>
    <lineage>
        <taxon>Eukaryota</taxon>
        <taxon>Sar</taxon>
        <taxon>Alveolata</taxon>
        <taxon>Dinophyceae</taxon>
        <taxon>Suessiales</taxon>
        <taxon>Symbiodiniaceae</taxon>
        <taxon>Effrenium</taxon>
    </lineage>
</organism>
<feature type="compositionally biased region" description="Basic residues" evidence="5">
    <location>
        <begin position="8"/>
        <end position="17"/>
    </location>
</feature>
<dbReference type="PANTHER" id="PTHR10877">
    <property type="entry name" value="POLYCYSTIN FAMILY MEMBER"/>
    <property type="match status" value="1"/>
</dbReference>
<accession>A0AA36JBS0</accession>
<proteinExistence type="predicted"/>
<dbReference type="InterPro" id="IPR013122">
    <property type="entry name" value="PKD1_2_channel"/>
</dbReference>
<feature type="region of interest" description="Disordered" evidence="5">
    <location>
        <begin position="1"/>
        <end position="21"/>
    </location>
</feature>
<comment type="caution">
    <text evidence="8">The sequence shown here is derived from an EMBL/GenBank/DDBJ whole genome shotgun (WGS) entry which is preliminary data.</text>
</comment>
<feature type="domain" description="Polycystin cation channel PKD1/PKD2" evidence="7">
    <location>
        <begin position="450"/>
        <end position="685"/>
    </location>
</feature>
<dbReference type="Gene3D" id="1.10.287.70">
    <property type="match status" value="1"/>
</dbReference>
<evidence type="ECO:0000313" key="9">
    <source>
        <dbReference type="Proteomes" id="UP001178507"/>
    </source>
</evidence>
<keyword evidence="4 6" id="KW-0472">Membrane</keyword>
<dbReference type="GO" id="GO:0016020">
    <property type="term" value="C:membrane"/>
    <property type="evidence" value="ECO:0007669"/>
    <property type="project" value="UniProtKB-SubCell"/>
</dbReference>
<sequence length="894" mass="98822">MSRAAAGKVHRSSHRGKAGASERSVRFLTCTNFSEIMPSEAAMAFEDEPFEVPDFATEDLHPQLINRLKAAEGSMLAAKVRVSAVGDITKADVEELCKMLGANVQKRLESRKGKKSALLLQKAPQSSDGLDFEGFALLSGPLLGLPLPAMRMVQEEDHPEVALEEMLDFPEAEALFKSLPLDKDGICPCAVFTEELTRPESQVATFLMGRASMATTPMKSRAQLARLLNWRIERDDALGTLFFTFLLLVVLYFVVQENLIIPARQQAETAVSHYVSEYGGSLNGPFLHEHVGDVSSFWGWLGGSGLGALLGTAKPEGGATQFHVAGSNILLGDIRISNTDREGVISSHWLLHSDAAQSYLSNSTGDYVGAARTALEHFRRTTNLRLDDPLSSNIEVSFSMHNEQSKLLLLGKVTSLFMPTGILDLRVQTTSCPDRTEVSVSQLVVNLLMAVILGYLALMELKDALAAMSHGCRALLRYWGIWNTVDWTCIFLAIVTVVVWFTTLAHINSALLQSVREENFNSLTLSQEELETMQEELVAIRRWFIAVQVLTSLLTITVVMKFFKGFRANPRLQIVADALAKSVNNIAHFFLIFWTLFACFAIIAHVLFGNDIVQFASLGASFEASMSTLMGEFDWYVAVAGIKTGWLNSGLPVVLVHLWFVVYICFALLVLFNMLLAMVLDSYAAAAQVLGKRADAPTIVTQTWRYFRRMKETWGFISLHALARKLLNLDCHPEKVVTATSLSAAFPTMQRQQALWLMRTLFEEDRLHQVTEKVLAGQDSSSLFGHQDSDPQHIANACVPAFKAASKAILEEILPRLAVLEAKMQNSPCNLADAVEIRRTLQAELDDEQLAQGLQEVQMAMVKEISDPEKCGVDMKEMDASVQRNRNCGCDAMG</sequence>
<feature type="transmembrane region" description="Helical" evidence="6">
    <location>
        <begin position="439"/>
        <end position="458"/>
    </location>
</feature>
<feature type="transmembrane region" description="Helical" evidence="6">
    <location>
        <begin position="589"/>
        <end position="608"/>
    </location>
</feature>
<evidence type="ECO:0000256" key="1">
    <source>
        <dbReference type="ARBA" id="ARBA00004141"/>
    </source>
</evidence>
<evidence type="ECO:0000256" key="3">
    <source>
        <dbReference type="ARBA" id="ARBA00022989"/>
    </source>
</evidence>
<evidence type="ECO:0000256" key="5">
    <source>
        <dbReference type="SAM" id="MobiDB-lite"/>
    </source>
</evidence>
<dbReference type="Pfam" id="PF08016">
    <property type="entry name" value="PKD_channel"/>
    <property type="match status" value="1"/>
</dbReference>
<feature type="transmembrane region" description="Helical" evidence="6">
    <location>
        <begin position="407"/>
        <end position="427"/>
    </location>
</feature>
<protein>
    <recommendedName>
        <fullName evidence="7">Polycystin cation channel PKD1/PKD2 domain-containing protein</fullName>
    </recommendedName>
</protein>
<dbReference type="AlphaFoldDB" id="A0AA36JBS0"/>
<keyword evidence="2 6" id="KW-0812">Transmembrane</keyword>
<reference evidence="8" key="1">
    <citation type="submission" date="2023-08" db="EMBL/GenBank/DDBJ databases">
        <authorList>
            <person name="Chen Y."/>
            <person name="Shah S."/>
            <person name="Dougan E. K."/>
            <person name="Thang M."/>
            <person name="Chan C."/>
        </authorList>
    </citation>
    <scope>NUCLEOTIDE SEQUENCE</scope>
</reference>
<feature type="transmembrane region" description="Helical" evidence="6">
    <location>
        <begin position="656"/>
        <end position="680"/>
    </location>
</feature>
<evidence type="ECO:0000313" key="8">
    <source>
        <dbReference type="EMBL" id="CAJ1402747.1"/>
    </source>
</evidence>
<feature type="transmembrane region" description="Helical" evidence="6">
    <location>
        <begin position="543"/>
        <end position="563"/>
    </location>
</feature>
<dbReference type="EMBL" id="CAUJNA010003466">
    <property type="protein sequence ID" value="CAJ1402747.1"/>
    <property type="molecule type" value="Genomic_DNA"/>
</dbReference>